<dbReference type="CTD" id="20201771"/>
<organism evidence="2 3">
    <name type="scientific">Helobdella robusta</name>
    <name type="common">Californian leech</name>
    <dbReference type="NCBI Taxonomy" id="6412"/>
    <lineage>
        <taxon>Eukaryota</taxon>
        <taxon>Metazoa</taxon>
        <taxon>Spiralia</taxon>
        <taxon>Lophotrochozoa</taxon>
        <taxon>Annelida</taxon>
        <taxon>Clitellata</taxon>
        <taxon>Hirudinea</taxon>
        <taxon>Rhynchobdellida</taxon>
        <taxon>Glossiphoniidae</taxon>
        <taxon>Helobdella</taxon>
    </lineage>
</organism>
<reference evidence="2" key="3">
    <citation type="submission" date="2015-06" db="UniProtKB">
        <authorList>
            <consortium name="EnsemblMetazoa"/>
        </authorList>
    </citation>
    <scope>IDENTIFICATION</scope>
</reference>
<dbReference type="EMBL" id="KB095812">
    <property type="protein sequence ID" value="ESO11933.1"/>
    <property type="molecule type" value="Genomic_DNA"/>
</dbReference>
<reference evidence="3" key="1">
    <citation type="submission" date="2012-12" db="EMBL/GenBank/DDBJ databases">
        <authorList>
            <person name="Hellsten U."/>
            <person name="Grimwood J."/>
            <person name="Chapman J.A."/>
            <person name="Shapiro H."/>
            <person name="Aerts A."/>
            <person name="Otillar R.P."/>
            <person name="Terry A.Y."/>
            <person name="Boore J.L."/>
            <person name="Simakov O."/>
            <person name="Marletaz F."/>
            <person name="Cho S.-J."/>
            <person name="Edsinger-Gonzales E."/>
            <person name="Havlak P."/>
            <person name="Kuo D.-H."/>
            <person name="Larsson T."/>
            <person name="Lv J."/>
            <person name="Arendt D."/>
            <person name="Savage R."/>
            <person name="Osoegawa K."/>
            <person name="de Jong P."/>
            <person name="Lindberg D.R."/>
            <person name="Seaver E.C."/>
            <person name="Weisblat D.A."/>
            <person name="Putnam N.H."/>
            <person name="Grigoriev I.V."/>
            <person name="Rokhsar D.S."/>
        </authorList>
    </citation>
    <scope>NUCLEOTIDE SEQUENCE</scope>
</reference>
<dbReference type="OrthoDB" id="7482667at2759"/>
<dbReference type="EnsemblMetazoa" id="HelroT167027">
    <property type="protein sequence ID" value="HelroP167027"/>
    <property type="gene ID" value="HelroG167027"/>
</dbReference>
<dbReference type="AlphaFoldDB" id="T1EYX1"/>
<evidence type="ECO:0000313" key="1">
    <source>
        <dbReference type="EMBL" id="ESO11933.1"/>
    </source>
</evidence>
<evidence type="ECO:0000313" key="3">
    <source>
        <dbReference type="Proteomes" id="UP000015101"/>
    </source>
</evidence>
<sequence length="122" mass="13820">MPEKVLISSINGDLDTSISFAEKLESRKALIFYFRNYGKEKDKTLKIVTNGIKKYRQIVIEEHYLSLKNSDCIYLAKNIGTDDLLATECNGTVTNTGKFRGAIRLIEKNFRGPCNGKFACFI</sequence>
<proteinExistence type="predicted"/>
<accession>T1EYX1</accession>
<gene>
    <name evidence="2" type="primary">20201771</name>
    <name evidence="1" type="ORF">HELRODRAFT_167027</name>
</gene>
<protein>
    <submittedName>
        <fullName evidence="1 2">Uncharacterized protein</fullName>
    </submittedName>
</protein>
<reference evidence="1 3" key="2">
    <citation type="journal article" date="2013" name="Nature">
        <title>Insights into bilaterian evolution from three spiralian genomes.</title>
        <authorList>
            <person name="Simakov O."/>
            <person name="Marletaz F."/>
            <person name="Cho S.J."/>
            <person name="Edsinger-Gonzales E."/>
            <person name="Havlak P."/>
            <person name="Hellsten U."/>
            <person name="Kuo D.H."/>
            <person name="Larsson T."/>
            <person name="Lv J."/>
            <person name="Arendt D."/>
            <person name="Savage R."/>
            <person name="Osoegawa K."/>
            <person name="de Jong P."/>
            <person name="Grimwood J."/>
            <person name="Chapman J.A."/>
            <person name="Shapiro H."/>
            <person name="Aerts A."/>
            <person name="Otillar R.P."/>
            <person name="Terry A.Y."/>
            <person name="Boore J.L."/>
            <person name="Grigoriev I.V."/>
            <person name="Lindberg D.R."/>
            <person name="Seaver E.C."/>
            <person name="Weisblat D.A."/>
            <person name="Putnam N.H."/>
            <person name="Rokhsar D.S."/>
        </authorList>
    </citation>
    <scope>NUCLEOTIDE SEQUENCE</scope>
</reference>
<dbReference type="HOGENOM" id="CLU_2029173_0_0_1"/>
<dbReference type="Proteomes" id="UP000015101">
    <property type="component" value="Unassembled WGS sequence"/>
</dbReference>
<dbReference type="RefSeq" id="XP_009010421.1">
    <property type="nucleotide sequence ID" value="XM_009012173.1"/>
</dbReference>
<evidence type="ECO:0000313" key="2">
    <source>
        <dbReference type="EnsemblMetazoa" id="HelroP167027"/>
    </source>
</evidence>
<dbReference type="EMBL" id="AMQM01002625">
    <property type="status" value="NOT_ANNOTATED_CDS"/>
    <property type="molecule type" value="Genomic_DNA"/>
</dbReference>
<name>T1EYX1_HELRO</name>
<dbReference type="KEGG" id="hro:HELRODRAFT_167027"/>
<dbReference type="InParanoid" id="T1EYX1"/>
<keyword evidence="3" id="KW-1185">Reference proteome</keyword>
<dbReference type="GeneID" id="20201771"/>